<evidence type="ECO:0000259" key="6">
    <source>
        <dbReference type="PROSITE" id="PS52015"/>
    </source>
</evidence>
<dbReference type="RefSeq" id="WP_135981719.1">
    <property type="nucleotide sequence ID" value="NZ_JAASQM010000001.1"/>
</dbReference>
<sequence length="168" mass="17598">MAINASGARNLPSMSFSLPSGACPSGIATAPPHQPLVAFPSPLIWQHATNRGSIMAILSAAALLISAIAGQAESQPQPKNSPSGWITQDDYPPAAHSAGRQGDTGFRLDVDTRGRVAACTITASSGSSLLDETTCTLLKRRARFKPARDASGAYVAGHWTSVFRWRLG</sequence>
<dbReference type="Pfam" id="PF03544">
    <property type="entry name" value="TonB_C"/>
    <property type="match status" value="1"/>
</dbReference>
<reference evidence="7 8" key="1">
    <citation type="submission" date="2019-04" db="EMBL/GenBank/DDBJ databases">
        <title>Sphingomonas psychrotolerans sp. nov., isolated from soil in the Tianshan Mountains, Xinjiang, China.</title>
        <authorList>
            <person name="Luo Y."/>
            <person name="Sheng H."/>
        </authorList>
    </citation>
    <scope>NUCLEOTIDE SEQUENCE [LARGE SCALE GENOMIC DNA]</scope>
    <source>
        <strain evidence="7 8">KIS18-15</strain>
    </source>
</reference>
<evidence type="ECO:0000256" key="5">
    <source>
        <dbReference type="SAM" id="MobiDB-lite"/>
    </source>
</evidence>
<evidence type="ECO:0000313" key="7">
    <source>
        <dbReference type="EMBL" id="TGX45674.1"/>
    </source>
</evidence>
<feature type="region of interest" description="Disordered" evidence="5">
    <location>
        <begin position="73"/>
        <end position="107"/>
    </location>
</feature>
<keyword evidence="3" id="KW-1133">Transmembrane helix</keyword>
<comment type="subcellular location">
    <subcellularLocation>
        <location evidence="1">Membrane</location>
        <topology evidence="1">Single-pass membrane protein</topology>
    </subcellularLocation>
</comment>
<dbReference type="OrthoDB" id="7585155at2"/>
<dbReference type="Gene3D" id="3.30.1150.10">
    <property type="match status" value="1"/>
</dbReference>
<evidence type="ECO:0000313" key="8">
    <source>
        <dbReference type="Proteomes" id="UP000309848"/>
    </source>
</evidence>
<organism evidence="7 8">
    <name type="scientific">Sphingomonas naasensis</name>
    <dbReference type="NCBI Taxonomy" id="1344951"/>
    <lineage>
        <taxon>Bacteria</taxon>
        <taxon>Pseudomonadati</taxon>
        <taxon>Pseudomonadota</taxon>
        <taxon>Alphaproteobacteria</taxon>
        <taxon>Sphingomonadales</taxon>
        <taxon>Sphingomonadaceae</taxon>
        <taxon>Sphingomonas</taxon>
    </lineage>
</organism>
<evidence type="ECO:0000256" key="4">
    <source>
        <dbReference type="ARBA" id="ARBA00023136"/>
    </source>
</evidence>
<dbReference type="GO" id="GO:0055085">
    <property type="term" value="P:transmembrane transport"/>
    <property type="evidence" value="ECO:0007669"/>
    <property type="project" value="InterPro"/>
</dbReference>
<evidence type="ECO:0000256" key="1">
    <source>
        <dbReference type="ARBA" id="ARBA00004167"/>
    </source>
</evidence>
<feature type="domain" description="TonB C-terminal" evidence="6">
    <location>
        <begin position="76"/>
        <end position="168"/>
    </location>
</feature>
<proteinExistence type="predicted"/>
<evidence type="ECO:0000256" key="3">
    <source>
        <dbReference type="ARBA" id="ARBA00022989"/>
    </source>
</evidence>
<name>A0A4S1WQS0_9SPHN</name>
<feature type="compositionally biased region" description="Polar residues" evidence="5">
    <location>
        <begin position="73"/>
        <end position="86"/>
    </location>
</feature>
<comment type="caution">
    <text evidence="7">The sequence shown here is derived from an EMBL/GenBank/DDBJ whole genome shotgun (WGS) entry which is preliminary data.</text>
</comment>
<accession>A0A4S1WQS0</accession>
<protein>
    <submittedName>
        <fullName evidence="7">TonB family protein</fullName>
    </submittedName>
</protein>
<evidence type="ECO:0000256" key="2">
    <source>
        <dbReference type="ARBA" id="ARBA00022692"/>
    </source>
</evidence>
<keyword evidence="4" id="KW-0472">Membrane</keyword>
<dbReference type="InterPro" id="IPR037682">
    <property type="entry name" value="TonB_C"/>
</dbReference>
<dbReference type="AlphaFoldDB" id="A0A4S1WQS0"/>
<keyword evidence="8" id="KW-1185">Reference proteome</keyword>
<dbReference type="SUPFAM" id="SSF74653">
    <property type="entry name" value="TolA/TonB C-terminal domain"/>
    <property type="match status" value="1"/>
</dbReference>
<dbReference type="PROSITE" id="PS52015">
    <property type="entry name" value="TONB_CTD"/>
    <property type="match status" value="1"/>
</dbReference>
<dbReference type="Proteomes" id="UP000309848">
    <property type="component" value="Unassembled WGS sequence"/>
</dbReference>
<gene>
    <name evidence="7" type="ORF">E5A74_00380</name>
</gene>
<dbReference type="EMBL" id="SRXU01000001">
    <property type="protein sequence ID" value="TGX45674.1"/>
    <property type="molecule type" value="Genomic_DNA"/>
</dbReference>
<dbReference type="GO" id="GO:0016020">
    <property type="term" value="C:membrane"/>
    <property type="evidence" value="ECO:0007669"/>
    <property type="project" value="UniProtKB-SubCell"/>
</dbReference>
<dbReference type="InterPro" id="IPR006260">
    <property type="entry name" value="TonB/TolA_C"/>
</dbReference>
<dbReference type="NCBIfam" id="TIGR01352">
    <property type="entry name" value="tonB_Cterm"/>
    <property type="match status" value="1"/>
</dbReference>
<keyword evidence="2" id="KW-0812">Transmembrane</keyword>